<comment type="caution">
    <text evidence="1">The sequence shown here is derived from an EMBL/GenBank/DDBJ whole genome shotgun (WGS) entry which is preliminary data.</text>
</comment>
<sequence length="101" mass="11316">MSIARSAFLSSRIGRLHGSCNEAAGRVTKGIFVVMYLITSMRLEKTFPLHSRLKPKGPKGCVLIAVEGVGPLLIRRGQYNQEPYDQVLLDWQENTVSDQNR</sequence>
<dbReference type="EMBL" id="SRLO01001700">
    <property type="protein sequence ID" value="TNN35839.1"/>
    <property type="molecule type" value="Genomic_DNA"/>
</dbReference>
<evidence type="ECO:0000313" key="2">
    <source>
        <dbReference type="Proteomes" id="UP000314294"/>
    </source>
</evidence>
<gene>
    <name evidence="1" type="ORF">EYF80_054002</name>
</gene>
<proteinExistence type="predicted"/>
<protein>
    <submittedName>
        <fullName evidence="1">Uncharacterized protein</fullName>
    </submittedName>
</protein>
<organism evidence="1 2">
    <name type="scientific">Liparis tanakae</name>
    <name type="common">Tanaka's snailfish</name>
    <dbReference type="NCBI Taxonomy" id="230148"/>
    <lineage>
        <taxon>Eukaryota</taxon>
        <taxon>Metazoa</taxon>
        <taxon>Chordata</taxon>
        <taxon>Craniata</taxon>
        <taxon>Vertebrata</taxon>
        <taxon>Euteleostomi</taxon>
        <taxon>Actinopterygii</taxon>
        <taxon>Neopterygii</taxon>
        <taxon>Teleostei</taxon>
        <taxon>Neoteleostei</taxon>
        <taxon>Acanthomorphata</taxon>
        <taxon>Eupercaria</taxon>
        <taxon>Perciformes</taxon>
        <taxon>Cottioidei</taxon>
        <taxon>Cottales</taxon>
        <taxon>Liparidae</taxon>
        <taxon>Liparis</taxon>
    </lineage>
</organism>
<reference evidence="1 2" key="1">
    <citation type="submission" date="2019-03" db="EMBL/GenBank/DDBJ databases">
        <title>First draft genome of Liparis tanakae, snailfish: a comprehensive survey of snailfish specific genes.</title>
        <authorList>
            <person name="Kim W."/>
            <person name="Song I."/>
            <person name="Jeong J.-H."/>
            <person name="Kim D."/>
            <person name="Kim S."/>
            <person name="Ryu S."/>
            <person name="Song J.Y."/>
            <person name="Lee S.K."/>
        </authorList>
    </citation>
    <scope>NUCLEOTIDE SEQUENCE [LARGE SCALE GENOMIC DNA]</scope>
    <source>
        <tissue evidence="1">Muscle</tissue>
    </source>
</reference>
<keyword evidence="2" id="KW-1185">Reference proteome</keyword>
<name>A0A4Z2F3W4_9TELE</name>
<evidence type="ECO:0000313" key="1">
    <source>
        <dbReference type="EMBL" id="TNN35839.1"/>
    </source>
</evidence>
<dbReference type="Proteomes" id="UP000314294">
    <property type="component" value="Unassembled WGS sequence"/>
</dbReference>
<accession>A0A4Z2F3W4</accession>
<dbReference type="AlphaFoldDB" id="A0A4Z2F3W4"/>